<dbReference type="InterPro" id="IPR036249">
    <property type="entry name" value="Thioredoxin-like_sf"/>
</dbReference>
<dbReference type="PROSITE" id="PS50404">
    <property type="entry name" value="GST_NTER"/>
    <property type="match status" value="1"/>
</dbReference>
<keyword evidence="2" id="KW-0808">Transferase</keyword>
<dbReference type="SUPFAM" id="SSF52833">
    <property type="entry name" value="Thioredoxin-like"/>
    <property type="match status" value="1"/>
</dbReference>
<dbReference type="GO" id="GO:0005737">
    <property type="term" value="C:cytoplasm"/>
    <property type="evidence" value="ECO:0007669"/>
    <property type="project" value="TreeGrafter"/>
</dbReference>
<evidence type="ECO:0000259" key="3">
    <source>
        <dbReference type="PROSITE" id="PS50404"/>
    </source>
</evidence>
<dbReference type="PANTHER" id="PTHR43900:SF3">
    <property type="entry name" value="GLUTATHIONE S-TRANSFERASE RHO"/>
    <property type="match status" value="1"/>
</dbReference>
<dbReference type="SFLD" id="SFLDS00019">
    <property type="entry name" value="Glutathione_Transferase_(cytos"/>
    <property type="match status" value="1"/>
</dbReference>
<proteinExistence type="predicted"/>
<evidence type="ECO:0000313" key="6">
    <source>
        <dbReference type="Proteomes" id="UP000521872"/>
    </source>
</evidence>
<dbReference type="PANTHER" id="PTHR43900">
    <property type="entry name" value="GLUTATHIONE S-TRANSFERASE RHO"/>
    <property type="match status" value="1"/>
</dbReference>
<protein>
    <recommendedName>
        <fullName evidence="1">glutathione transferase</fullName>
        <ecNumber evidence="1">2.5.1.18</ecNumber>
    </recommendedName>
</protein>
<dbReference type="Proteomes" id="UP000521872">
    <property type="component" value="Unassembled WGS sequence"/>
</dbReference>
<dbReference type="Pfam" id="PF02798">
    <property type="entry name" value="GST_N"/>
    <property type="match status" value="1"/>
</dbReference>
<keyword evidence="6" id="KW-1185">Reference proteome</keyword>
<dbReference type="GO" id="GO:0043295">
    <property type="term" value="F:glutathione binding"/>
    <property type="evidence" value="ECO:0007669"/>
    <property type="project" value="TreeGrafter"/>
</dbReference>
<dbReference type="Gene3D" id="1.20.1050.10">
    <property type="match status" value="1"/>
</dbReference>
<dbReference type="GO" id="GO:0004364">
    <property type="term" value="F:glutathione transferase activity"/>
    <property type="evidence" value="ECO:0007669"/>
    <property type="project" value="UniProtKB-EC"/>
</dbReference>
<dbReference type="InterPro" id="IPR004045">
    <property type="entry name" value="Glutathione_S-Trfase_N"/>
</dbReference>
<dbReference type="InterPro" id="IPR010987">
    <property type="entry name" value="Glutathione-S-Trfase_C-like"/>
</dbReference>
<feature type="domain" description="GST N-terminal" evidence="3">
    <location>
        <begin position="1"/>
        <end position="82"/>
    </location>
</feature>
<dbReference type="FunFam" id="3.40.30.10:FF:000016">
    <property type="entry name" value="Glutathione S-transferase F2"/>
    <property type="match status" value="1"/>
</dbReference>
<gene>
    <name evidence="5" type="ORF">D9613_012469</name>
</gene>
<dbReference type="Gene3D" id="3.40.30.10">
    <property type="entry name" value="Glutaredoxin"/>
    <property type="match status" value="1"/>
</dbReference>
<dbReference type="SFLD" id="SFLDG00358">
    <property type="entry name" value="Main_(cytGST)"/>
    <property type="match status" value="1"/>
</dbReference>
<dbReference type="EC" id="2.5.1.18" evidence="1"/>
<dbReference type="GO" id="GO:0006749">
    <property type="term" value="P:glutathione metabolic process"/>
    <property type="evidence" value="ECO:0007669"/>
    <property type="project" value="TreeGrafter"/>
</dbReference>
<evidence type="ECO:0000256" key="2">
    <source>
        <dbReference type="ARBA" id="ARBA00022679"/>
    </source>
</evidence>
<evidence type="ECO:0000259" key="4">
    <source>
        <dbReference type="PROSITE" id="PS50405"/>
    </source>
</evidence>
<name>A0A8H4VPM4_9AGAR</name>
<dbReference type="EMBL" id="JAACJL010000033">
    <property type="protein sequence ID" value="KAF4615735.1"/>
    <property type="molecule type" value="Genomic_DNA"/>
</dbReference>
<evidence type="ECO:0000256" key="1">
    <source>
        <dbReference type="ARBA" id="ARBA00012452"/>
    </source>
</evidence>
<feature type="domain" description="GST C-terminal" evidence="4">
    <location>
        <begin position="89"/>
        <end position="165"/>
    </location>
</feature>
<sequence length="165" mass="18504">MVLHLYGSSKATCTRRVATVLHEKGVPFVLHPIDIMKGEQKSVEYLEKQPFGQVPYIDDDGFILYESRAICQYIALKYADRGVPLIPTDLNGQALFYQAASTETANFDPYAQAVVKEKVFKPMFGMEPDQKVFDDALAVLTSKLDVYEKILSKQKYLAGDVSNIS</sequence>
<dbReference type="InterPro" id="IPR040079">
    <property type="entry name" value="Glutathione_S-Trfase"/>
</dbReference>
<comment type="caution">
    <text evidence="5">The sequence shown here is derived from an EMBL/GenBank/DDBJ whole genome shotgun (WGS) entry which is preliminary data.</text>
</comment>
<dbReference type="InterPro" id="IPR036282">
    <property type="entry name" value="Glutathione-S-Trfase_C_sf"/>
</dbReference>
<organism evidence="5 6">
    <name type="scientific">Agrocybe pediades</name>
    <dbReference type="NCBI Taxonomy" id="84607"/>
    <lineage>
        <taxon>Eukaryota</taxon>
        <taxon>Fungi</taxon>
        <taxon>Dikarya</taxon>
        <taxon>Basidiomycota</taxon>
        <taxon>Agaricomycotina</taxon>
        <taxon>Agaricomycetes</taxon>
        <taxon>Agaricomycetidae</taxon>
        <taxon>Agaricales</taxon>
        <taxon>Agaricineae</taxon>
        <taxon>Strophariaceae</taxon>
        <taxon>Agrocybe</taxon>
    </lineage>
</organism>
<dbReference type="PROSITE" id="PS50405">
    <property type="entry name" value="GST_CTER"/>
    <property type="match status" value="1"/>
</dbReference>
<dbReference type="AlphaFoldDB" id="A0A8H4VPM4"/>
<dbReference type="SUPFAM" id="SSF47616">
    <property type="entry name" value="GST C-terminal domain-like"/>
    <property type="match status" value="1"/>
</dbReference>
<evidence type="ECO:0000313" key="5">
    <source>
        <dbReference type="EMBL" id="KAF4615735.1"/>
    </source>
</evidence>
<dbReference type="CDD" id="cd03053">
    <property type="entry name" value="GST_N_Phi"/>
    <property type="match status" value="1"/>
</dbReference>
<reference evidence="5 6" key="1">
    <citation type="submission" date="2019-12" db="EMBL/GenBank/DDBJ databases">
        <authorList>
            <person name="Floudas D."/>
            <person name="Bentzer J."/>
            <person name="Ahren D."/>
            <person name="Johansson T."/>
            <person name="Persson P."/>
            <person name="Tunlid A."/>
        </authorList>
    </citation>
    <scope>NUCLEOTIDE SEQUENCE [LARGE SCALE GENOMIC DNA]</scope>
    <source>
        <strain evidence="5 6">CBS 102.39</strain>
    </source>
</reference>
<accession>A0A8H4VPM4</accession>